<comment type="caution">
    <text evidence="3">The sequence shown here is derived from an EMBL/GenBank/DDBJ whole genome shotgun (WGS) entry which is preliminary data.</text>
</comment>
<sequence length="482" mass="53716">MTAALTAELGPEFVSEPPDQTPALTAELQPLAARRSLHEAPSAVNGPEASDASPLRLAVEAKTEGPAGPSIAARLWAANEDVSRSQPIYSWVVMALTYLELAMSMAWFGCPAWTTHPVITILPFVAFKACIGACAHGDPWAAWREPVRLFFPEPSSALRLRRLPVGGRPMLLAWLPVLRLLEVICAIVFFVVAVSLHLGERINDPFIPLVYLQNESDVIPNALATCDRLGVPPFMPCQQLDLVTFEQCTQLAGGWLLRGQCSQAYQREDPEYTTISFQNAFFLFVLLVCWIALACLAGTCRCACFCCPAQDDEALERVLQRAKEIDPQFASPEDRREDGPIEEGTFRIIYEAIMFAMGLMILDLYSVYAYVTTQNFRFAAVTFLVYLKALFNFYKVVGPKQFLDETRKSIERGFRTDKFLVLMHHDTTSQAVMLLMIQYYSLAFSMYDPMKLVTVGVSTLLSMRSVVRGVYTSIHLGVDFTA</sequence>
<reference evidence="3" key="1">
    <citation type="submission" date="2023-10" db="EMBL/GenBank/DDBJ databases">
        <authorList>
            <person name="Chen Y."/>
            <person name="Shah S."/>
            <person name="Dougan E. K."/>
            <person name="Thang M."/>
            <person name="Chan C."/>
        </authorList>
    </citation>
    <scope>NUCLEOTIDE SEQUENCE [LARGE SCALE GENOMIC DNA]</scope>
</reference>
<dbReference type="EMBL" id="CAUYUJ010020050">
    <property type="protein sequence ID" value="CAK0895494.1"/>
    <property type="molecule type" value="Genomic_DNA"/>
</dbReference>
<keyword evidence="2" id="KW-1133">Transmembrane helix</keyword>
<evidence type="ECO:0000256" key="2">
    <source>
        <dbReference type="SAM" id="Phobius"/>
    </source>
</evidence>
<feature type="transmembrane region" description="Helical" evidence="2">
    <location>
        <begin position="88"/>
        <end position="108"/>
    </location>
</feature>
<feature type="region of interest" description="Disordered" evidence="1">
    <location>
        <begin position="1"/>
        <end position="22"/>
    </location>
</feature>
<evidence type="ECO:0000256" key="1">
    <source>
        <dbReference type="SAM" id="MobiDB-lite"/>
    </source>
</evidence>
<gene>
    <name evidence="3" type="ORF">PCOR1329_LOCUS74229</name>
</gene>
<keyword evidence="2" id="KW-0812">Transmembrane</keyword>
<protein>
    <submittedName>
        <fullName evidence="3">Uncharacterized protein</fullName>
    </submittedName>
</protein>
<name>A0ABN9X7T3_9DINO</name>
<feature type="transmembrane region" description="Helical" evidence="2">
    <location>
        <begin position="348"/>
        <end position="370"/>
    </location>
</feature>
<feature type="transmembrane region" description="Helical" evidence="2">
    <location>
        <begin position="376"/>
        <end position="398"/>
    </location>
</feature>
<keyword evidence="2" id="KW-0472">Membrane</keyword>
<accession>A0ABN9X7T3</accession>
<feature type="transmembrane region" description="Helical" evidence="2">
    <location>
        <begin position="280"/>
        <end position="300"/>
    </location>
</feature>
<evidence type="ECO:0000313" key="4">
    <source>
        <dbReference type="Proteomes" id="UP001189429"/>
    </source>
</evidence>
<proteinExistence type="predicted"/>
<organism evidence="3 4">
    <name type="scientific">Prorocentrum cordatum</name>
    <dbReference type="NCBI Taxonomy" id="2364126"/>
    <lineage>
        <taxon>Eukaryota</taxon>
        <taxon>Sar</taxon>
        <taxon>Alveolata</taxon>
        <taxon>Dinophyceae</taxon>
        <taxon>Prorocentrales</taxon>
        <taxon>Prorocentraceae</taxon>
        <taxon>Prorocentrum</taxon>
    </lineage>
</organism>
<keyword evidence="4" id="KW-1185">Reference proteome</keyword>
<feature type="transmembrane region" description="Helical" evidence="2">
    <location>
        <begin position="171"/>
        <end position="196"/>
    </location>
</feature>
<dbReference type="Proteomes" id="UP001189429">
    <property type="component" value="Unassembled WGS sequence"/>
</dbReference>
<evidence type="ECO:0000313" key="3">
    <source>
        <dbReference type="EMBL" id="CAK0895494.1"/>
    </source>
</evidence>